<evidence type="ECO:0000256" key="1">
    <source>
        <dbReference type="ARBA" id="ARBA00006817"/>
    </source>
</evidence>
<proteinExistence type="inferred from homology"/>
<evidence type="ECO:0000313" key="3">
    <source>
        <dbReference type="EMBL" id="GAA0253080.1"/>
    </source>
</evidence>
<dbReference type="RefSeq" id="WP_343882403.1">
    <property type="nucleotide sequence ID" value="NZ_BAAAFO010000003.1"/>
</dbReference>
<comment type="caution">
    <text evidence="3">The sequence shown here is derived from an EMBL/GenBank/DDBJ whole genome shotgun (WGS) entry which is preliminary data.</text>
</comment>
<evidence type="ECO:0000313" key="4">
    <source>
        <dbReference type="Proteomes" id="UP001500657"/>
    </source>
</evidence>
<feature type="domain" description="Activator of Hsp90 ATPase homologue 1/2-like C-terminal" evidence="2">
    <location>
        <begin position="23"/>
        <end position="148"/>
    </location>
</feature>
<dbReference type="Gene3D" id="3.30.530.20">
    <property type="match status" value="1"/>
</dbReference>
<dbReference type="CDD" id="cd07814">
    <property type="entry name" value="SRPBCC_CalC_Aha1-like"/>
    <property type="match status" value="1"/>
</dbReference>
<dbReference type="InterPro" id="IPR023393">
    <property type="entry name" value="START-like_dom_sf"/>
</dbReference>
<reference evidence="3 4" key="1">
    <citation type="journal article" date="2019" name="Int. J. Syst. Evol. Microbiol.">
        <title>The Global Catalogue of Microorganisms (GCM) 10K type strain sequencing project: providing services to taxonomists for standard genome sequencing and annotation.</title>
        <authorList>
            <consortium name="The Broad Institute Genomics Platform"/>
            <consortium name="The Broad Institute Genome Sequencing Center for Infectious Disease"/>
            <person name="Wu L."/>
            <person name="Ma J."/>
        </authorList>
    </citation>
    <scope>NUCLEOTIDE SEQUENCE [LARGE SCALE GENOMIC DNA]</scope>
    <source>
        <strain evidence="3 4">JCM 16242</strain>
    </source>
</reference>
<dbReference type="InterPro" id="IPR013538">
    <property type="entry name" value="ASHA1/2-like_C"/>
</dbReference>
<accession>A0ABN0UKE9</accession>
<dbReference type="Proteomes" id="UP001500657">
    <property type="component" value="Unassembled WGS sequence"/>
</dbReference>
<name>A0ABN0UKE9_9GAMM</name>
<gene>
    <name evidence="3" type="ORF">GCM10009126_17950</name>
</gene>
<dbReference type="Pfam" id="PF08327">
    <property type="entry name" value="AHSA1"/>
    <property type="match status" value="1"/>
</dbReference>
<protein>
    <recommendedName>
        <fullName evidence="2">Activator of Hsp90 ATPase homologue 1/2-like C-terminal domain-containing protein</fullName>
    </recommendedName>
</protein>
<comment type="similarity">
    <text evidence="1">Belongs to the AHA1 family.</text>
</comment>
<sequence>MTQAPTTFASEGGKVVVKRTIPATVDELFDAWLDPESLAQWMRPGIDALSTATVDARVGGAFEVVMHHPDGPKRHHGEYRVIERNRKLVFTWISDATHHAETLVTVDFHPSISGTEIVLTHERMPDHDAAVGHGRGWTAALALLETLLAH</sequence>
<dbReference type="EMBL" id="BAAAFO010000003">
    <property type="protein sequence ID" value="GAA0253080.1"/>
    <property type="molecule type" value="Genomic_DNA"/>
</dbReference>
<organism evidence="3 4">
    <name type="scientific">Rhodanobacter caeni</name>
    <dbReference type="NCBI Taxonomy" id="657654"/>
    <lineage>
        <taxon>Bacteria</taxon>
        <taxon>Pseudomonadati</taxon>
        <taxon>Pseudomonadota</taxon>
        <taxon>Gammaproteobacteria</taxon>
        <taxon>Lysobacterales</taxon>
        <taxon>Rhodanobacteraceae</taxon>
        <taxon>Rhodanobacter</taxon>
    </lineage>
</organism>
<dbReference type="SUPFAM" id="SSF55961">
    <property type="entry name" value="Bet v1-like"/>
    <property type="match status" value="1"/>
</dbReference>
<keyword evidence="4" id="KW-1185">Reference proteome</keyword>
<evidence type="ECO:0000259" key="2">
    <source>
        <dbReference type="Pfam" id="PF08327"/>
    </source>
</evidence>